<dbReference type="PANTHER" id="PTHR10353">
    <property type="entry name" value="GLYCOSYL HYDROLASE"/>
    <property type="match status" value="1"/>
</dbReference>
<evidence type="ECO:0000313" key="5">
    <source>
        <dbReference type="EMBL" id="AHE55278.1"/>
    </source>
</evidence>
<dbReference type="eggNOG" id="COG2723">
    <property type="taxonomic scope" value="Bacteria"/>
</dbReference>
<dbReference type="GO" id="GO:0008422">
    <property type="term" value="F:beta-glucosidase activity"/>
    <property type="evidence" value="ECO:0007669"/>
    <property type="project" value="TreeGrafter"/>
</dbReference>
<comment type="similarity">
    <text evidence="1 4">Belongs to the glycosyl hydrolase 1 family.</text>
</comment>
<evidence type="ECO:0000313" key="6">
    <source>
        <dbReference type="Proteomes" id="UP000018851"/>
    </source>
</evidence>
<dbReference type="KEGG" id="ssan:NX02_18045"/>
<dbReference type="STRING" id="1123269.NX02_18045"/>
<accession>W0AG68</accession>
<dbReference type="Pfam" id="PF00232">
    <property type="entry name" value="Glyco_hydro_1"/>
    <property type="match status" value="2"/>
</dbReference>
<evidence type="ECO:0000256" key="4">
    <source>
        <dbReference type="RuleBase" id="RU003690"/>
    </source>
</evidence>
<dbReference type="PATRIC" id="fig|1123269.5.peg.3530"/>
<dbReference type="InterPro" id="IPR006311">
    <property type="entry name" value="TAT_signal"/>
</dbReference>
<gene>
    <name evidence="5" type="ORF">NX02_18045</name>
</gene>
<dbReference type="InterPro" id="IPR033132">
    <property type="entry name" value="GH_1_N_CS"/>
</dbReference>
<dbReference type="Gene3D" id="3.20.20.80">
    <property type="entry name" value="Glycosidases"/>
    <property type="match status" value="1"/>
</dbReference>
<keyword evidence="6" id="KW-1185">Reference proteome</keyword>
<keyword evidence="3" id="KW-0326">Glycosidase</keyword>
<evidence type="ECO:0000256" key="3">
    <source>
        <dbReference type="ARBA" id="ARBA00023295"/>
    </source>
</evidence>
<dbReference type="EMBL" id="CP006644">
    <property type="protein sequence ID" value="AHE55278.1"/>
    <property type="molecule type" value="Genomic_DNA"/>
</dbReference>
<keyword evidence="2" id="KW-0378">Hydrolase</keyword>
<dbReference type="InterPro" id="IPR017853">
    <property type="entry name" value="GH"/>
</dbReference>
<evidence type="ECO:0000256" key="1">
    <source>
        <dbReference type="ARBA" id="ARBA00010838"/>
    </source>
</evidence>
<reference evidence="5 6" key="1">
    <citation type="submission" date="2013-07" db="EMBL/GenBank/DDBJ databases">
        <title>Completed genome of Sphingomonas sanxanigenens NX02.</title>
        <authorList>
            <person name="Ma T."/>
            <person name="Huang H."/>
            <person name="Wu M."/>
            <person name="Li X."/>
            <person name="Li G."/>
        </authorList>
    </citation>
    <scope>NUCLEOTIDE SEQUENCE [LARGE SCALE GENOMIC DNA]</scope>
    <source>
        <strain evidence="5 6">NX02</strain>
    </source>
</reference>
<sequence>MTLTRRTMVAGTGLLTTAAALPLPKPAPASTDFLWGVATGAHQIEGGNIASDSWLLEHVRPTLYRDPSGDACDSWHRYREDIDLTVAIGCNALRMSVEWARIEPEPGRFSQAALDHYARLLDHARARGVAPLVNLVQFSYPRWFAAAGGFERPEAAERFAAYADRVGRALGDRFAAAATFNEPNVVEVVTWTPQRLGGLADHPEFRAMKAAAERATGSAHFVSMLTGDVATMQPVMMRAHALAVEALRAGAGRYPIGVTLAINEEQGVGAGHLADAKRDAVYLPWLRTAAAHGDFIGVQTYTRNFVGPAGTLPLAPDADRTQAGYEFRPEALEAVIAYVARVTDKPIYITENGVAADDDRRRIHFLDRALASLARARAGGADVRGYFHWTLLDCFEWLHGYSRQFGLVAVNRQTFKRTPKPSAWHYARLIGQQTV</sequence>
<dbReference type="RefSeq" id="WP_025293459.1">
    <property type="nucleotide sequence ID" value="NZ_CP006644.1"/>
</dbReference>
<dbReference type="GO" id="GO:0005829">
    <property type="term" value="C:cytosol"/>
    <property type="evidence" value="ECO:0007669"/>
    <property type="project" value="TreeGrafter"/>
</dbReference>
<protein>
    <recommendedName>
        <fullName evidence="7">Beta-glucosidase</fullName>
    </recommendedName>
</protein>
<evidence type="ECO:0008006" key="7">
    <source>
        <dbReference type="Google" id="ProtNLM"/>
    </source>
</evidence>
<dbReference type="PROSITE" id="PS00653">
    <property type="entry name" value="GLYCOSYL_HYDROL_F1_2"/>
    <property type="match status" value="1"/>
</dbReference>
<dbReference type="PRINTS" id="PR00131">
    <property type="entry name" value="GLHYDRLASE1"/>
</dbReference>
<dbReference type="InterPro" id="IPR001360">
    <property type="entry name" value="Glyco_hydro_1"/>
</dbReference>
<dbReference type="SUPFAM" id="SSF51445">
    <property type="entry name" value="(Trans)glycosidases"/>
    <property type="match status" value="1"/>
</dbReference>
<evidence type="ECO:0000256" key="2">
    <source>
        <dbReference type="ARBA" id="ARBA00022801"/>
    </source>
</evidence>
<dbReference type="HOGENOM" id="CLU_001859_1_3_5"/>
<proteinExistence type="inferred from homology"/>
<dbReference type="PANTHER" id="PTHR10353:SF36">
    <property type="entry name" value="LP05116P"/>
    <property type="match status" value="1"/>
</dbReference>
<dbReference type="GO" id="GO:0016052">
    <property type="term" value="P:carbohydrate catabolic process"/>
    <property type="evidence" value="ECO:0007669"/>
    <property type="project" value="TreeGrafter"/>
</dbReference>
<dbReference type="Proteomes" id="UP000018851">
    <property type="component" value="Chromosome"/>
</dbReference>
<dbReference type="AlphaFoldDB" id="W0AG68"/>
<dbReference type="PROSITE" id="PS51318">
    <property type="entry name" value="TAT"/>
    <property type="match status" value="1"/>
</dbReference>
<name>W0AG68_9SPHN</name>
<organism evidence="5 6">
    <name type="scientific">Sphingomonas sanxanigenens DSM 19645 = NX02</name>
    <dbReference type="NCBI Taxonomy" id="1123269"/>
    <lineage>
        <taxon>Bacteria</taxon>
        <taxon>Pseudomonadati</taxon>
        <taxon>Pseudomonadota</taxon>
        <taxon>Alphaproteobacteria</taxon>
        <taxon>Sphingomonadales</taxon>
        <taxon>Sphingomonadaceae</taxon>
        <taxon>Sphingomonas</taxon>
    </lineage>
</organism>